<organism evidence="1 2">
    <name type="scientific">Cardamine amara subsp. amara</name>
    <dbReference type="NCBI Taxonomy" id="228776"/>
    <lineage>
        <taxon>Eukaryota</taxon>
        <taxon>Viridiplantae</taxon>
        <taxon>Streptophyta</taxon>
        <taxon>Embryophyta</taxon>
        <taxon>Tracheophyta</taxon>
        <taxon>Spermatophyta</taxon>
        <taxon>Magnoliopsida</taxon>
        <taxon>eudicotyledons</taxon>
        <taxon>Gunneridae</taxon>
        <taxon>Pentapetalae</taxon>
        <taxon>rosids</taxon>
        <taxon>malvids</taxon>
        <taxon>Brassicales</taxon>
        <taxon>Brassicaceae</taxon>
        <taxon>Cardamineae</taxon>
        <taxon>Cardamine</taxon>
    </lineage>
</organism>
<gene>
    <name evidence="1" type="ORF">V5N11_033094</name>
</gene>
<comment type="caution">
    <text evidence="1">The sequence shown here is derived from an EMBL/GenBank/DDBJ whole genome shotgun (WGS) entry which is preliminary data.</text>
</comment>
<protein>
    <recommendedName>
        <fullName evidence="3">Replication protein A1</fullName>
    </recommendedName>
</protein>
<dbReference type="AlphaFoldDB" id="A0ABD1BNP5"/>
<proteinExistence type="predicted"/>
<evidence type="ECO:0008006" key="3">
    <source>
        <dbReference type="Google" id="ProtNLM"/>
    </source>
</evidence>
<evidence type="ECO:0000313" key="2">
    <source>
        <dbReference type="Proteomes" id="UP001558713"/>
    </source>
</evidence>
<accession>A0ABD1BNP5</accession>
<dbReference type="EMBL" id="JBANAX010000198">
    <property type="protein sequence ID" value="KAL1218822.1"/>
    <property type="molecule type" value="Genomic_DNA"/>
</dbReference>
<evidence type="ECO:0000313" key="1">
    <source>
        <dbReference type="EMBL" id="KAL1218822.1"/>
    </source>
</evidence>
<dbReference type="Proteomes" id="UP001558713">
    <property type="component" value="Unassembled WGS sequence"/>
</dbReference>
<dbReference type="InterPro" id="IPR012340">
    <property type="entry name" value="NA-bd_OB-fold"/>
</dbReference>
<name>A0ABD1BNP5_CARAN</name>
<sequence length="104" mass="11845">MDTTQILEVAEEECSIKLETEYTLMQNFKKFAGTNLHLLDVMGQVLEVQGLNLDDSNSNQKIVWLLLLQDNSTIQITLWDDQVSDFRQNIQQSGRDCSVIVVIA</sequence>
<dbReference type="Gene3D" id="2.40.50.140">
    <property type="entry name" value="Nucleic acid-binding proteins"/>
    <property type="match status" value="1"/>
</dbReference>
<keyword evidence="2" id="KW-1185">Reference proteome</keyword>
<reference evidence="1 2" key="1">
    <citation type="submission" date="2024-04" db="EMBL/GenBank/DDBJ databases">
        <title>Genome assembly C_amara_ONT_v2.</title>
        <authorList>
            <person name="Yant L."/>
            <person name="Moore C."/>
            <person name="Slenker M."/>
        </authorList>
    </citation>
    <scope>NUCLEOTIDE SEQUENCE [LARGE SCALE GENOMIC DNA]</scope>
    <source>
        <tissue evidence="1">Leaf</tissue>
    </source>
</reference>